<sequence>MIYAKGFGTAAITAADGSIVHMKNSLIVPSITTPLILLSPFLQKGCSLSGKGSKIQLCNENGFTILEGSILNNVIAIPWVPLVSNFSKKYINTLMIHQSVRHPSNKYASNLFPEVDFSKIKCESCIVAKSHRLPFKGSFADVFHPLEVLRMDICGPITPTCKGGNHCILQILDGSSPLAFKKASEAESNQDKSSPESPSLPSREIKKSDNNHLPKGWVMDTVPEKSPRDITSNLNSSLIIYEKR</sequence>
<reference evidence="2" key="1">
    <citation type="submission" date="2021-03" db="EMBL/GenBank/DDBJ databases">
        <title>Draft genome sequence of rust myrtle Austropuccinia psidii MF-1, a brazilian biotype.</title>
        <authorList>
            <person name="Quecine M.C."/>
            <person name="Pachon D.M.R."/>
            <person name="Bonatelli M.L."/>
            <person name="Correr F.H."/>
            <person name="Franceschini L.M."/>
            <person name="Leite T.F."/>
            <person name="Margarido G.R.A."/>
            <person name="Almeida C.A."/>
            <person name="Ferrarezi J.A."/>
            <person name="Labate C.A."/>
        </authorList>
    </citation>
    <scope>NUCLEOTIDE SEQUENCE</scope>
    <source>
        <strain evidence="2">MF-1</strain>
    </source>
</reference>
<feature type="region of interest" description="Disordered" evidence="1">
    <location>
        <begin position="182"/>
        <end position="229"/>
    </location>
</feature>
<name>A0A9Q3HFG0_9BASI</name>
<accession>A0A9Q3HFG0</accession>
<protein>
    <recommendedName>
        <fullName evidence="4">GAG-pre-integrase domain-containing protein</fullName>
    </recommendedName>
</protein>
<gene>
    <name evidence="2" type="ORF">O181_039735</name>
</gene>
<dbReference type="AlphaFoldDB" id="A0A9Q3HFG0"/>
<dbReference type="EMBL" id="AVOT02015588">
    <property type="protein sequence ID" value="MBW0500020.1"/>
    <property type="molecule type" value="Genomic_DNA"/>
</dbReference>
<dbReference type="Proteomes" id="UP000765509">
    <property type="component" value="Unassembled WGS sequence"/>
</dbReference>
<evidence type="ECO:0008006" key="4">
    <source>
        <dbReference type="Google" id="ProtNLM"/>
    </source>
</evidence>
<dbReference type="OrthoDB" id="7691805at2759"/>
<evidence type="ECO:0000313" key="2">
    <source>
        <dbReference type="EMBL" id="MBW0500020.1"/>
    </source>
</evidence>
<evidence type="ECO:0000256" key="1">
    <source>
        <dbReference type="SAM" id="MobiDB-lite"/>
    </source>
</evidence>
<comment type="caution">
    <text evidence="2">The sequence shown here is derived from an EMBL/GenBank/DDBJ whole genome shotgun (WGS) entry which is preliminary data.</text>
</comment>
<feature type="compositionally biased region" description="Basic and acidic residues" evidence="1">
    <location>
        <begin position="182"/>
        <end position="194"/>
    </location>
</feature>
<evidence type="ECO:0000313" key="3">
    <source>
        <dbReference type="Proteomes" id="UP000765509"/>
    </source>
</evidence>
<proteinExistence type="predicted"/>
<keyword evidence="3" id="KW-1185">Reference proteome</keyword>
<organism evidence="2 3">
    <name type="scientific">Austropuccinia psidii MF-1</name>
    <dbReference type="NCBI Taxonomy" id="1389203"/>
    <lineage>
        <taxon>Eukaryota</taxon>
        <taxon>Fungi</taxon>
        <taxon>Dikarya</taxon>
        <taxon>Basidiomycota</taxon>
        <taxon>Pucciniomycotina</taxon>
        <taxon>Pucciniomycetes</taxon>
        <taxon>Pucciniales</taxon>
        <taxon>Sphaerophragmiaceae</taxon>
        <taxon>Austropuccinia</taxon>
    </lineage>
</organism>
<feature type="compositionally biased region" description="Basic and acidic residues" evidence="1">
    <location>
        <begin position="203"/>
        <end position="212"/>
    </location>
</feature>